<evidence type="ECO:0008006" key="4">
    <source>
        <dbReference type="Google" id="ProtNLM"/>
    </source>
</evidence>
<dbReference type="Proteomes" id="UP001152918">
    <property type="component" value="Chromosome"/>
</dbReference>
<sequence>MIRRIITMLPPMLPVSVVPVTSQLDPVRQKPDIPPVVPVQPGSNESTIDLKKGDAETSTFLLREEQRRQQEQQKRRREAEDDPEQHLAIPGDVLNADNTVPVIPLIEDAPRQGLWVDVEV</sequence>
<dbReference type="STRING" id="294.SRM1_01275"/>
<feature type="region of interest" description="Disordered" evidence="1">
    <location>
        <begin position="26"/>
        <end position="90"/>
    </location>
</feature>
<name>C3K903_PSEFS</name>
<organism evidence="3">
    <name type="scientific">Pseudomonas fluorescens (strain SBW25)</name>
    <dbReference type="NCBI Taxonomy" id="216595"/>
    <lineage>
        <taxon>Bacteria</taxon>
        <taxon>Pseudomonadati</taxon>
        <taxon>Pseudomonadota</taxon>
        <taxon>Gammaproteobacteria</taxon>
        <taxon>Pseudomonadales</taxon>
        <taxon>Pseudomonadaceae</taxon>
        <taxon>Pseudomonas</taxon>
    </lineage>
</organism>
<dbReference type="KEGG" id="pfs:PFLU_1353"/>
<dbReference type="HOGENOM" id="CLU_171085_0_0_6"/>
<dbReference type="EMBL" id="AM181176">
    <property type="protein sequence ID" value="CAY47607.1"/>
    <property type="molecule type" value="Genomic_DNA"/>
</dbReference>
<reference evidence="3" key="1">
    <citation type="journal article" date="2009" name="Genome Biol.">
        <title>Genomic and genetic analyses of diversity and plant interactions of Pseudomonas fluorescens.</title>
        <authorList>
            <person name="Silby M.W."/>
            <person name="Cerdeno-Tarraga A.M."/>
            <person name="Vernikos G.S."/>
            <person name="Giddens S.R."/>
            <person name="Jackson R.W."/>
            <person name="Preston G.M."/>
            <person name="Zhang X.X."/>
            <person name="Moon C.D."/>
            <person name="Gehrig S.M."/>
            <person name="Godfrey S.A."/>
            <person name="Knight C.G."/>
            <person name="Malone J.G."/>
            <person name="Robinson Z."/>
            <person name="Spiers A.J."/>
            <person name="Harris S."/>
            <person name="Challis G.L."/>
            <person name="Yaxley A.M."/>
            <person name="Harris D."/>
            <person name="Seeger K."/>
            <person name="Murphy L."/>
            <person name="Rutter S."/>
            <person name="Squares R."/>
            <person name="Quail M.A."/>
            <person name="Saunders E."/>
            <person name="Mavromatis K."/>
            <person name="Brettin T.S."/>
            <person name="Bentley S.D."/>
            <person name="Hothersall J."/>
            <person name="Stephens E."/>
            <person name="Thomas C.M."/>
            <person name="Parkhill J."/>
            <person name="Levy S.B."/>
            <person name="Rainey P.B."/>
            <person name="Thomson N.R."/>
        </authorList>
    </citation>
    <scope>NUCLEOTIDE SEQUENCE [LARGE SCALE GENOMIC DNA]</scope>
    <source>
        <strain evidence="3">SBW25</strain>
    </source>
</reference>
<gene>
    <name evidence="3" type="ordered locus">PFLU_1353</name>
</gene>
<protein>
    <recommendedName>
        <fullName evidence="4">Aspartate-semialdehyde dehydrogenase</fullName>
    </recommendedName>
</protein>
<evidence type="ECO:0000256" key="1">
    <source>
        <dbReference type="SAM" id="MobiDB-lite"/>
    </source>
</evidence>
<feature type="compositionally biased region" description="Basic and acidic residues" evidence="1">
    <location>
        <begin position="62"/>
        <end position="79"/>
    </location>
</feature>
<dbReference type="EMBL" id="OV986001">
    <property type="protein sequence ID" value="CAI2795646.1"/>
    <property type="molecule type" value="Genomic_DNA"/>
</dbReference>
<evidence type="ECO:0000313" key="2">
    <source>
        <dbReference type="EMBL" id="CAI2795646.1"/>
    </source>
</evidence>
<proteinExistence type="predicted"/>
<dbReference type="eggNOG" id="ENOG502ZSU1">
    <property type="taxonomic scope" value="Bacteria"/>
</dbReference>
<accession>C3K903</accession>
<dbReference type="AlphaFoldDB" id="C3K903"/>
<evidence type="ECO:0000313" key="3">
    <source>
        <dbReference type="EMBL" id="CAY47607.1"/>
    </source>
</evidence>
<reference evidence="2" key="2">
    <citation type="submission" date="2023-10" db="EMBL/GenBank/DDBJ databases">
        <authorList>
            <person name="Fortmann-Grote C."/>
        </authorList>
    </citation>
    <scope>NUCLEOTIDE SEQUENCE</scope>
    <source>
        <strain evidence="2">SBW25</strain>
    </source>
</reference>